<reference evidence="3 4" key="1">
    <citation type="submission" date="2016-10" db="EMBL/GenBank/DDBJ databases">
        <authorList>
            <person name="de Groot N.N."/>
        </authorList>
    </citation>
    <scope>NUCLEOTIDE SEQUENCE [LARGE SCALE GENOMIC DNA]</scope>
    <source>
        <strain evidence="3 4">JCM 11308</strain>
    </source>
</reference>
<dbReference type="AlphaFoldDB" id="A0A1G7CIC3"/>
<dbReference type="InterPro" id="IPR013078">
    <property type="entry name" value="His_Pase_superF_clade-1"/>
</dbReference>
<accession>A0A1G7CIC3</accession>
<sequence>MTYLALVRHGETDWNRRGRLQGSSDIPLNDTGRRQAGLAGIDLARRHWDLLVSSPLSRAGETADIIGTHLGLERAATYSDLAERHFGEAEGSTNFEAYDRWPHGRYPGLEPRSEVRRRALRKIDDLAREHPGSAIVVVTHGGVIRTVLDSLLTHRSPRIANAGVSTLRHDGQRWVVGSINGVAVADGSTLRQQSR</sequence>
<dbReference type="EMBL" id="FNAB01000016">
    <property type="protein sequence ID" value="SDE38480.1"/>
    <property type="molecule type" value="Genomic_DNA"/>
</dbReference>
<dbReference type="SUPFAM" id="SSF53254">
    <property type="entry name" value="Phosphoglycerate mutase-like"/>
    <property type="match status" value="1"/>
</dbReference>
<evidence type="ECO:0000313" key="4">
    <source>
        <dbReference type="Proteomes" id="UP000199417"/>
    </source>
</evidence>
<dbReference type="GO" id="GO:0016791">
    <property type="term" value="F:phosphatase activity"/>
    <property type="evidence" value="ECO:0007669"/>
    <property type="project" value="TreeGrafter"/>
</dbReference>
<dbReference type="CDD" id="cd07067">
    <property type="entry name" value="HP_PGM_like"/>
    <property type="match status" value="1"/>
</dbReference>
<dbReference type="PANTHER" id="PTHR48100">
    <property type="entry name" value="BROAD-SPECIFICITY PHOSPHATASE YOR283W-RELATED"/>
    <property type="match status" value="1"/>
</dbReference>
<evidence type="ECO:0000256" key="1">
    <source>
        <dbReference type="PIRSR" id="PIRSR613078-1"/>
    </source>
</evidence>
<dbReference type="GO" id="GO:0005737">
    <property type="term" value="C:cytoplasm"/>
    <property type="evidence" value="ECO:0007669"/>
    <property type="project" value="TreeGrafter"/>
</dbReference>
<evidence type="ECO:0000313" key="3">
    <source>
        <dbReference type="EMBL" id="SDE38480.1"/>
    </source>
</evidence>
<dbReference type="InterPro" id="IPR001345">
    <property type="entry name" value="PG/BPGM_mutase_AS"/>
</dbReference>
<gene>
    <name evidence="3" type="ORF">SAMN05444580_1169</name>
</gene>
<evidence type="ECO:0000256" key="2">
    <source>
        <dbReference type="PIRSR" id="PIRSR613078-2"/>
    </source>
</evidence>
<dbReference type="SMART" id="SM00855">
    <property type="entry name" value="PGAM"/>
    <property type="match status" value="1"/>
</dbReference>
<feature type="active site" description="Tele-phosphohistidine intermediate" evidence="1">
    <location>
        <position position="9"/>
    </location>
</feature>
<keyword evidence="4" id="KW-1185">Reference proteome</keyword>
<feature type="binding site" evidence="2">
    <location>
        <position position="58"/>
    </location>
    <ligand>
        <name>substrate</name>
    </ligand>
</feature>
<dbReference type="STRING" id="168276.SAMN05444580_1169"/>
<protein>
    <submittedName>
        <fullName evidence="3">Probable phosphoglycerate mutase</fullName>
    </submittedName>
</protein>
<dbReference type="PROSITE" id="PS00175">
    <property type="entry name" value="PG_MUTASE"/>
    <property type="match status" value="1"/>
</dbReference>
<dbReference type="InterPro" id="IPR050275">
    <property type="entry name" value="PGM_Phosphatase"/>
</dbReference>
<dbReference type="PANTHER" id="PTHR48100:SF59">
    <property type="entry name" value="ADENOSYLCOBALAMIN_ALPHA-RIBAZOLE PHOSPHATASE"/>
    <property type="match status" value="1"/>
</dbReference>
<feature type="active site" description="Proton donor/acceptor" evidence="1">
    <location>
        <position position="83"/>
    </location>
</feature>
<name>A0A1G7CIC3_9NOCA</name>
<organism evidence="3 4">
    <name type="scientific">Rhodococcus tukisamuensis</name>
    <dbReference type="NCBI Taxonomy" id="168276"/>
    <lineage>
        <taxon>Bacteria</taxon>
        <taxon>Bacillati</taxon>
        <taxon>Actinomycetota</taxon>
        <taxon>Actinomycetes</taxon>
        <taxon>Mycobacteriales</taxon>
        <taxon>Nocardiaceae</taxon>
        <taxon>Rhodococcus</taxon>
    </lineage>
</organism>
<proteinExistence type="predicted"/>
<dbReference type="RefSeq" id="WP_072846045.1">
    <property type="nucleotide sequence ID" value="NZ_FNAB01000016.1"/>
</dbReference>
<dbReference type="Gene3D" id="3.40.50.1240">
    <property type="entry name" value="Phosphoglycerate mutase-like"/>
    <property type="match status" value="1"/>
</dbReference>
<feature type="binding site" evidence="2">
    <location>
        <begin position="8"/>
        <end position="15"/>
    </location>
    <ligand>
        <name>substrate</name>
    </ligand>
</feature>
<dbReference type="Pfam" id="PF00300">
    <property type="entry name" value="His_Phos_1"/>
    <property type="match status" value="1"/>
</dbReference>
<dbReference type="Proteomes" id="UP000199417">
    <property type="component" value="Unassembled WGS sequence"/>
</dbReference>
<dbReference type="InterPro" id="IPR029033">
    <property type="entry name" value="His_PPase_superfam"/>
</dbReference>